<evidence type="ECO:0000256" key="4">
    <source>
        <dbReference type="ARBA" id="ARBA00022729"/>
    </source>
</evidence>
<dbReference type="Gene3D" id="1.10.1410.40">
    <property type="match status" value="1"/>
</dbReference>
<comment type="caution">
    <text evidence="8">The sequence shown here is derived from an EMBL/GenBank/DDBJ whole genome shotgun (WGS) entry which is preliminary data.</text>
</comment>
<keyword evidence="6" id="KW-0472">Membrane</keyword>
<dbReference type="GO" id="GO:0016020">
    <property type="term" value="C:membrane"/>
    <property type="evidence" value="ECO:0007669"/>
    <property type="project" value="UniProtKB-SubCell"/>
</dbReference>
<proteinExistence type="inferred from homology"/>
<sequence length="359" mass="41278">IYVRRIQWPGVKLIHRSHEVMELMGNLHKAFQQHFKNSFFPMIQPAIGIGSVFERWSPDGDDTVYEVLLPLKACFGHEFHVELGNARKVPDKDARIRVELECTCPSQKIWENLMCFHHYPKEMLTREEGPSLLDSLCTDSYLDVHKTVEWFQSFVKSAWATLPQSHQYKMQLLPSRHSCKLQLKHASGRTLIIEMLLGVQLGNTDIFVCSQDAGAATDASTTWAMSCAVVEMKVFRIATRQVPHDSCHLKCLYICTRIVQDTGFSAYIMKTVMMHLLATAPLSGWCRTDFLSRLEDTMRYLHHCLEEKRLSHFCYGNENVPEGIILPPEFQEAQPLNLFQHLQQDASAHAEALQEFKKL</sequence>
<dbReference type="InterPro" id="IPR046906">
    <property type="entry name" value="Mab-21_HhH/H2TH-like"/>
</dbReference>
<dbReference type="OrthoDB" id="9034619at2759"/>
<evidence type="ECO:0000256" key="5">
    <source>
        <dbReference type="ARBA" id="ARBA00022989"/>
    </source>
</evidence>
<dbReference type="Proteomes" id="UP000544127">
    <property type="component" value="Unassembled WGS sequence"/>
</dbReference>
<comment type="similarity">
    <text evidence="2">Belongs to the ITPRIP family.</text>
</comment>
<feature type="domain" description="Mab-21-like HhH/H2TH-like" evidence="7">
    <location>
        <begin position="263"/>
        <end position="314"/>
    </location>
</feature>
<keyword evidence="4" id="KW-0732">Signal</keyword>
<accession>A0A7K6AY16</accession>
<dbReference type="EMBL" id="VZRI01006986">
    <property type="protein sequence ID" value="NWU94935.1"/>
    <property type="molecule type" value="Genomic_DNA"/>
</dbReference>
<feature type="non-terminal residue" evidence="8">
    <location>
        <position position="1"/>
    </location>
</feature>
<keyword evidence="3" id="KW-0812">Transmembrane</keyword>
<protein>
    <submittedName>
        <fullName evidence="8">IPIL1 protein</fullName>
    </submittedName>
</protein>
<organism evidence="8 9">
    <name type="scientific">Upupa epops</name>
    <name type="common">Eurasian hoopoe</name>
    <dbReference type="NCBI Taxonomy" id="57439"/>
    <lineage>
        <taxon>Eukaryota</taxon>
        <taxon>Metazoa</taxon>
        <taxon>Chordata</taxon>
        <taxon>Craniata</taxon>
        <taxon>Vertebrata</taxon>
        <taxon>Euteleostomi</taxon>
        <taxon>Archelosauria</taxon>
        <taxon>Archosauria</taxon>
        <taxon>Dinosauria</taxon>
        <taxon>Saurischia</taxon>
        <taxon>Theropoda</taxon>
        <taxon>Coelurosauria</taxon>
        <taxon>Aves</taxon>
        <taxon>Neognathae</taxon>
        <taxon>Neoaves</taxon>
        <taxon>Telluraves</taxon>
        <taxon>Coraciimorphae</taxon>
        <taxon>Bucerotiformes</taxon>
        <taxon>Upupidae</taxon>
        <taxon>Upupa</taxon>
    </lineage>
</organism>
<dbReference type="InterPro" id="IPR024810">
    <property type="entry name" value="MAB21L/cGLR"/>
</dbReference>
<evidence type="ECO:0000256" key="3">
    <source>
        <dbReference type="ARBA" id="ARBA00022692"/>
    </source>
</evidence>
<feature type="non-terminal residue" evidence="8">
    <location>
        <position position="359"/>
    </location>
</feature>
<dbReference type="PANTHER" id="PTHR10656:SF40">
    <property type="entry name" value="INOSITOL 1,4,5-TRISPHOSPHATE RECEPTOR-INTERACTING PROTEIN-LIKE 1"/>
    <property type="match status" value="1"/>
</dbReference>
<dbReference type="AlphaFoldDB" id="A0A7K6AY16"/>
<evidence type="ECO:0000256" key="1">
    <source>
        <dbReference type="ARBA" id="ARBA00004479"/>
    </source>
</evidence>
<evidence type="ECO:0000256" key="6">
    <source>
        <dbReference type="ARBA" id="ARBA00023136"/>
    </source>
</evidence>
<dbReference type="Pfam" id="PF20266">
    <property type="entry name" value="Mab-21_C"/>
    <property type="match status" value="1"/>
</dbReference>
<reference evidence="8 9" key="1">
    <citation type="submission" date="2019-09" db="EMBL/GenBank/DDBJ databases">
        <title>Bird 10,000 Genomes (B10K) Project - Family phase.</title>
        <authorList>
            <person name="Zhang G."/>
        </authorList>
    </citation>
    <scope>NUCLEOTIDE SEQUENCE [LARGE SCALE GENOMIC DNA]</scope>
    <source>
        <strain evidence="8">B10K-DU-012-37</strain>
    </source>
</reference>
<name>A0A7K6AY16_UPUEP</name>
<evidence type="ECO:0000313" key="8">
    <source>
        <dbReference type="EMBL" id="NWU94935.1"/>
    </source>
</evidence>
<dbReference type="InterPro" id="IPR026250">
    <property type="entry name" value="ITPRIP-like"/>
</dbReference>
<dbReference type="PRINTS" id="PR02107">
    <property type="entry name" value="INOS145TPRIP"/>
</dbReference>
<keyword evidence="5" id="KW-1133">Transmembrane helix</keyword>
<evidence type="ECO:0000313" key="9">
    <source>
        <dbReference type="Proteomes" id="UP000544127"/>
    </source>
</evidence>
<evidence type="ECO:0000259" key="7">
    <source>
        <dbReference type="Pfam" id="PF20266"/>
    </source>
</evidence>
<comment type="subcellular location">
    <subcellularLocation>
        <location evidence="1">Membrane</location>
        <topology evidence="1">Single-pass type I membrane protein</topology>
    </subcellularLocation>
</comment>
<evidence type="ECO:0000256" key="2">
    <source>
        <dbReference type="ARBA" id="ARBA00005554"/>
    </source>
</evidence>
<keyword evidence="9" id="KW-1185">Reference proteome</keyword>
<gene>
    <name evidence="8" type="primary">Itpripl1_3</name>
    <name evidence="8" type="ORF">UPUEPO_R13627</name>
</gene>
<dbReference type="SMART" id="SM01265">
    <property type="entry name" value="Mab-21"/>
    <property type="match status" value="1"/>
</dbReference>
<dbReference type="PANTHER" id="PTHR10656">
    <property type="entry name" value="CELL FATE DETERMINING PROTEIN MAB21-RELATED"/>
    <property type="match status" value="1"/>
</dbReference>